<dbReference type="Pfam" id="PF07282">
    <property type="entry name" value="Cas12f1-like_TNB"/>
    <property type="match status" value="1"/>
</dbReference>
<dbReference type="GO" id="GO:0003677">
    <property type="term" value="F:DNA binding"/>
    <property type="evidence" value="ECO:0007669"/>
    <property type="project" value="UniProtKB-KW"/>
</dbReference>
<dbReference type="InterPro" id="IPR010095">
    <property type="entry name" value="Cas12f1-like_TNB"/>
</dbReference>
<evidence type="ECO:0000256" key="2">
    <source>
        <dbReference type="SAM" id="MobiDB-lite"/>
    </source>
</evidence>
<dbReference type="RefSeq" id="WP_369263387.1">
    <property type="nucleotide sequence ID" value="NZ_CP163440.1"/>
</dbReference>
<name>A0AB39SG12_9ACTN</name>
<feature type="domain" description="Cas12f1-like TNB" evidence="3">
    <location>
        <begin position="20"/>
        <end position="84"/>
    </location>
</feature>
<evidence type="ECO:0000256" key="1">
    <source>
        <dbReference type="ARBA" id="ARBA00023125"/>
    </source>
</evidence>
<evidence type="ECO:0000313" key="4">
    <source>
        <dbReference type="EMBL" id="XDQ66373.1"/>
    </source>
</evidence>
<reference evidence="4" key="1">
    <citation type="submission" date="2024-07" db="EMBL/GenBank/DDBJ databases">
        <authorList>
            <person name="Yu S.T."/>
        </authorList>
    </citation>
    <scope>NUCLEOTIDE SEQUENCE</scope>
    <source>
        <strain evidence="4">R35</strain>
    </source>
</reference>
<feature type="region of interest" description="Disordered" evidence="2">
    <location>
        <begin position="102"/>
        <end position="127"/>
    </location>
</feature>
<gene>
    <name evidence="4" type="ORF">AB5J50_38975</name>
</gene>
<keyword evidence="1" id="KW-0238">DNA-binding</keyword>
<dbReference type="AlphaFoldDB" id="A0AB39SG12"/>
<evidence type="ECO:0000259" key="3">
    <source>
        <dbReference type="Pfam" id="PF07282"/>
    </source>
</evidence>
<organism evidence="4">
    <name type="scientific">Streptomyces sp. R35</name>
    <dbReference type="NCBI Taxonomy" id="3238630"/>
    <lineage>
        <taxon>Bacteria</taxon>
        <taxon>Bacillati</taxon>
        <taxon>Actinomycetota</taxon>
        <taxon>Actinomycetes</taxon>
        <taxon>Kitasatosporales</taxon>
        <taxon>Streptomycetaceae</taxon>
        <taxon>Streptomyces</taxon>
    </lineage>
</organism>
<protein>
    <submittedName>
        <fullName evidence="4">Zinc ribbon domain-containing protein</fullName>
    </submittedName>
</protein>
<sequence>MRLPQTHGPATRRDAGQGHQLGEYVTYKAQRAGVPVVVVDPAYTSQTCPRCGHVDKRNRPCRDWFACMVCGLAGPADHVAAVNVRQRANTAWAFVSTPNAAVSPTCRRGQSRAASQQLKRTAPVPGS</sequence>
<proteinExistence type="predicted"/>
<dbReference type="EMBL" id="CP163440">
    <property type="protein sequence ID" value="XDQ66373.1"/>
    <property type="molecule type" value="Genomic_DNA"/>
</dbReference>
<accession>A0AB39SG12</accession>